<dbReference type="Gene3D" id="2.60.40.3210">
    <property type="entry name" value="Zona pellucida, ZP-N domain"/>
    <property type="match status" value="1"/>
</dbReference>
<dbReference type="SMART" id="SM00241">
    <property type="entry name" value="ZP"/>
    <property type="match status" value="1"/>
</dbReference>
<dbReference type="GO" id="GO:0060468">
    <property type="term" value="P:prevention of polyspermy"/>
    <property type="evidence" value="ECO:0007669"/>
    <property type="project" value="TreeGrafter"/>
</dbReference>
<keyword evidence="6" id="KW-0812">Transmembrane</keyword>
<evidence type="ECO:0000313" key="15">
    <source>
        <dbReference type="Ensembl" id="ENSOSIP00000028154.1"/>
    </source>
</evidence>
<keyword evidence="7" id="KW-1133">Transmembrane helix</keyword>
<keyword evidence="3" id="KW-0964">Secreted</keyword>
<evidence type="ECO:0000259" key="14">
    <source>
        <dbReference type="PROSITE" id="PS51034"/>
    </source>
</evidence>
<dbReference type="GO" id="GO:0035805">
    <property type="term" value="C:egg coat"/>
    <property type="evidence" value="ECO:0007669"/>
    <property type="project" value="UniProtKB-SubCell"/>
</dbReference>
<dbReference type="Proteomes" id="UP000694383">
    <property type="component" value="Unplaced"/>
</dbReference>
<keyword evidence="9" id="KW-1015">Disulfide bond</keyword>
<evidence type="ECO:0000256" key="3">
    <source>
        <dbReference type="ARBA" id="ARBA00022525"/>
    </source>
</evidence>
<dbReference type="PANTHER" id="PTHR23343:SF31">
    <property type="entry name" value="ZONA PELLUCIDA SPERM-BINDING PROTEIN 4"/>
    <property type="match status" value="1"/>
</dbReference>
<keyword evidence="10" id="KW-0325">Glycoprotein</keyword>
<keyword evidence="2" id="KW-1003">Cell membrane</keyword>
<evidence type="ECO:0000256" key="12">
    <source>
        <dbReference type="ARBA" id="ARBA00024183"/>
    </source>
</evidence>
<dbReference type="Gene3D" id="2.60.40.4100">
    <property type="entry name" value="Zona pellucida, ZP-C domain"/>
    <property type="match status" value="1"/>
</dbReference>
<evidence type="ECO:0000256" key="8">
    <source>
        <dbReference type="ARBA" id="ARBA00023136"/>
    </source>
</evidence>
<dbReference type="GO" id="GO:0032190">
    <property type="term" value="F:acrosin binding"/>
    <property type="evidence" value="ECO:0007669"/>
    <property type="project" value="TreeGrafter"/>
</dbReference>
<dbReference type="GeneTree" id="ENSGT00940000161324"/>
<keyword evidence="11" id="KW-0278">Fertilization</keyword>
<evidence type="ECO:0000313" key="16">
    <source>
        <dbReference type="Proteomes" id="UP000694383"/>
    </source>
</evidence>
<keyword evidence="16" id="KW-1185">Reference proteome</keyword>
<dbReference type="PROSITE" id="PS51034">
    <property type="entry name" value="ZP_2"/>
    <property type="match status" value="1"/>
</dbReference>
<keyword evidence="8" id="KW-0472">Membrane</keyword>
<comment type="subcellular location">
    <subcellularLocation>
        <location evidence="1">Cell membrane</location>
        <topology evidence="1">Single-pass type I membrane protein</topology>
    </subcellularLocation>
    <subcellularLocation>
        <location evidence="12">Zona pellucida</location>
    </subcellularLocation>
</comment>
<dbReference type="InterPro" id="IPR055355">
    <property type="entry name" value="ZP-C"/>
</dbReference>
<evidence type="ECO:0000256" key="2">
    <source>
        <dbReference type="ARBA" id="ARBA00022475"/>
    </source>
</evidence>
<feature type="domain" description="ZP" evidence="14">
    <location>
        <begin position="158"/>
        <end position="422"/>
    </location>
</feature>
<keyword evidence="13" id="KW-0732">Signal</keyword>
<evidence type="ECO:0000256" key="11">
    <source>
        <dbReference type="ARBA" id="ARBA00023279"/>
    </source>
</evidence>
<name>A0A8C7YJL7_9TELE</name>
<accession>A0A8C7YJL7</accession>
<dbReference type="InterPro" id="IPR051148">
    <property type="entry name" value="Zona_Pellucida_Domain_gp"/>
</dbReference>
<dbReference type="Ensembl" id="ENSOSIT00000029681.1">
    <property type="protein sequence ID" value="ENSOSIP00000028154.1"/>
    <property type="gene ID" value="ENSOSIG00000014693.1"/>
</dbReference>
<reference evidence="15" key="1">
    <citation type="submission" date="2025-08" db="UniProtKB">
        <authorList>
            <consortium name="Ensembl"/>
        </authorList>
    </citation>
    <scope>IDENTIFICATION</scope>
</reference>
<dbReference type="InterPro" id="IPR042235">
    <property type="entry name" value="ZP-C_dom"/>
</dbReference>
<evidence type="ECO:0000256" key="6">
    <source>
        <dbReference type="ARBA" id="ARBA00022692"/>
    </source>
</evidence>
<evidence type="ECO:0000256" key="9">
    <source>
        <dbReference type="ARBA" id="ARBA00023157"/>
    </source>
</evidence>
<evidence type="ECO:0000256" key="10">
    <source>
        <dbReference type="ARBA" id="ARBA00023180"/>
    </source>
</evidence>
<dbReference type="Pfam" id="PF00100">
    <property type="entry name" value="Zona_pellucida"/>
    <property type="match status" value="1"/>
</dbReference>
<keyword evidence="5" id="KW-0165">Cleavage on pair of basic residues</keyword>
<dbReference type="PANTHER" id="PTHR23343">
    <property type="entry name" value="ZONA PELLUCIDA SPERM-BINDING PROTEIN"/>
    <property type="match status" value="1"/>
</dbReference>
<feature type="signal peptide" evidence="13">
    <location>
        <begin position="1"/>
        <end position="23"/>
    </location>
</feature>
<proteinExistence type="predicted"/>
<dbReference type="GO" id="GO:0007339">
    <property type="term" value="P:binding of sperm to zona pellucida"/>
    <property type="evidence" value="ECO:0007669"/>
    <property type="project" value="TreeGrafter"/>
</dbReference>
<evidence type="ECO:0000256" key="5">
    <source>
        <dbReference type="ARBA" id="ARBA00022685"/>
    </source>
</evidence>
<dbReference type="InterPro" id="IPR001507">
    <property type="entry name" value="ZP_dom"/>
</dbReference>
<organism evidence="15 16">
    <name type="scientific">Oryzias sinensis</name>
    <name type="common">Chinese medaka</name>
    <dbReference type="NCBI Taxonomy" id="183150"/>
    <lineage>
        <taxon>Eukaryota</taxon>
        <taxon>Metazoa</taxon>
        <taxon>Chordata</taxon>
        <taxon>Craniata</taxon>
        <taxon>Vertebrata</taxon>
        <taxon>Euteleostomi</taxon>
        <taxon>Actinopterygii</taxon>
        <taxon>Neopterygii</taxon>
        <taxon>Teleostei</taxon>
        <taxon>Neoteleostei</taxon>
        <taxon>Acanthomorphata</taxon>
        <taxon>Ovalentaria</taxon>
        <taxon>Atherinomorphae</taxon>
        <taxon>Beloniformes</taxon>
        <taxon>Adrianichthyidae</taxon>
        <taxon>Oryziinae</taxon>
        <taxon>Oryzias</taxon>
    </lineage>
</organism>
<keyword evidence="4" id="KW-0272">Extracellular matrix</keyword>
<evidence type="ECO:0000256" key="4">
    <source>
        <dbReference type="ARBA" id="ARBA00022530"/>
    </source>
</evidence>
<dbReference type="AlphaFoldDB" id="A0A8C7YJL7"/>
<dbReference type="PRINTS" id="PR00023">
    <property type="entry name" value="ZPELLUCIDA"/>
</dbReference>
<feature type="chain" id="PRO_5034305858" description="ZP domain-containing protein" evidence="13">
    <location>
        <begin position="24"/>
        <end position="422"/>
    </location>
</feature>
<reference evidence="15" key="2">
    <citation type="submission" date="2025-09" db="UniProtKB">
        <authorList>
            <consortium name="Ensembl"/>
        </authorList>
    </citation>
    <scope>IDENTIFICATION</scope>
</reference>
<dbReference type="Pfam" id="PF23344">
    <property type="entry name" value="ZP-N"/>
    <property type="match status" value="1"/>
</dbReference>
<evidence type="ECO:0000256" key="13">
    <source>
        <dbReference type="SAM" id="SignalP"/>
    </source>
</evidence>
<evidence type="ECO:0000256" key="7">
    <source>
        <dbReference type="ARBA" id="ARBA00022989"/>
    </source>
</evidence>
<dbReference type="InterPro" id="IPR055356">
    <property type="entry name" value="ZP-N"/>
</dbReference>
<evidence type="ECO:0000256" key="1">
    <source>
        <dbReference type="ARBA" id="ARBA00004251"/>
    </source>
</evidence>
<dbReference type="GO" id="GO:0005886">
    <property type="term" value="C:plasma membrane"/>
    <property type="evidence" value="ECO:0007669"/>
    <property type="project" value="UniProtKB-SubCell"/>
</dbReference>
<dbReference type="InterPro" id="IPR048290">
    <property type="entry name" value="ZP_chr"/>
</dbReference>
<protein>
    <recommendedName>
        <fullName evidence="14">ZP domain-containing protein</fullName>
    </recommendedName>
</protein>
<sequence length="422" mass="47681">MNSLDFILLALNFLSLKCPKCDAWTDSKFDQTAFYSSAKDNPVVCYNDLVSVHLSKEQFSNLPLTIYIQGTDERGGYYQAAAIASHCHYFFGETHTSVILTVAFHGCFVKRHESTTSLTVVIVAPVDGGVPEIVHSVKVVCDLKKTETKFPDMLKEFFCNKNGFSITIPRNATDPPLNLDAIWIPSDPNHNCKPLKRSFDAVTYSFPFTDCGTQSKIANGNITYWITIEVKRYPQRGGIIRDTPFRLTVKCSFALTQMTQLGFDVQQSKADYPSVLKNKGVLRTEMRFAKDSSYRSFYSSGDPPTVAELGQLVFVEVFLKHQDKDLVLLLDDCWATPTEDPHDPYRWNLLVKGCPFSGDSHRTVLMPVSKEEVKSPSLHKWLVVKLFSFVKPSTLENLVCKFISVNSITFLPEGFYFLPFLF</sequence>
<dbReference type="GO" id="GO:0035804">
    <property type="term" value="F:structural constituent of egg coat"/>
    <property type="evidence" value="ECO:0007669"/>
    <property type="project" value="TreeGrafter"/>
</dbReference>